<dbReference type="AlphaFoldDB" id="A0A2U2D8A8"/>
<dbReference type="EMBL" id="QFAW01000014">
    <property type="protein sequence ID" value="PWE44805.1"/>
    <property type="molecule type" value="Genomic_DNA"/>
</dbReference>
<comment type="caution">
    <text evidence="1">The sequence shown here is derived from an EMBL/GenBank/DDBJ whole genome shotgun (WGS) entry which is preliminary data.</text>
</comment>
<dbReference type="Proteomes" id="UP000245056">
    <property type="component" value="Unassembled WGS sequence"/>
</dbReference>
<reference evidence="1 2" key="1">
    <citation type="submission" date="2018-05" db="EMBL/GenBank/DDBJ databases">
        <title>Genome sequences of two Antarctic strains of Pseudomonas prosekii: insights into adaptation to extreme conditions.</title>
        <authorList>
            <person name="Snopkova K."/>
            <person name="Dufkova K."/>
            <person name="Cejkova D."/>
            <person name="Sedlacek I."/>
            <person name="Smajs D."/>
        </authorList>
    </citation>
    <scope>NUCLEOTIDE SEQUENCE [LARGE SCALE GENOMIC DNA]</scope>
    <source>
        <strain evidence="1 2">P2673</strain>
    </source>
</reference>
<protein>
    <submittedName>
        <fullName evidence="1">Uncharacterized protein</fullName>
    </submittedName>
</protein>
<evidence type="ECO:0000313" key="2">
    <source>
        <dbReference type="Proteomes" id="UP000245056"/>
    </source>
</evidence>
<sequence>MTQYVFFLHENPTDKGAAMPTIFNEIIRRKARKLAKAHIKRALDDLKYGRHFSFEGCQREIDSSYWQRKSVDLVFSTAYDGPWYSLGSDDAEKGRRRFDVPVYLKGWRNQILAFGFDGWVNPRVIQQYGWIDEVIGEQYINAKHQLDQLDWESAPYDKKNRVG</sequence>
<evidence type="ECO:0000313" key="1">
    <source>
        <dbReference type="EMBL" id="PWE44805.1"/>
    </source>
</evidence>
<gene>
    <name evidence="1" type="ORF">C9I49_12685</name>
</gene>
<accession>A0A2U2D8A8</accession>
<name>A0A2U2D8A8_9PSED</name>
<organism evidence="1 2">
    <name type="scientific">Pseudomonas prosekii</name>
    <dbReference type="NCBI Taxonomy" id="1148509"/>
    <lineage>
        <taxon>Bacteria</taxon>
        <taxon>Pseudomonadati</taxon>
        <taxon>Pseudomonadota</taxon>
        <taxon>Gammaproteobacteria</taxon>
        <taxon>Pseudomonadales</taxon>
        <taxon>Pseudomonadaceae</taxon>
        <taxon>Pseudomonas</taxon>
    </lineage>
</organism>
<proteinExistence type="predicted"/>